<accession>X1GFX2</accession>
<proteinExistence type="predicted"/>
<name>X1GFX2_9ZZZZ</name>
<evidence type="ECO:0000313" key="1">
    <source>
        <dbReference type="EMBL" id="GAH40474.1"/>
    </source>
</evidence>
<organism evidence="1">
    <name type="scientific">marine sediment metagenome</name>
    <dbReference type="NCBI Taxonomy" id="412755"/>
    <lineage>
        <taxon>unclassified sequences</taxon>
        <taxon>metagenomes</taxon>
        <taxon>ecological metagenomes</taxon>
    </lineage>
</organism>
<comment type="caution">
    <text evidence="1">The sequence shown here is derived from an EMBL/GenBank/DDBJ whole genome shotgun (WGS) entry which is preliminary data.</text>
</comment>
<gene>
    <name evidence="1" type="ORF">S03H2_24651</name>
</gene>
<protein>
    <submittedName>
        <fullName evidence="1">Uncharacterized protein</fullName>
    </submittedName>
</protein>
<reference evidence="1" key="1">
    <citation type="journal article" date="2014" name="Front. Microbiol.">
        <title>High frequency of phylogenetically diverse reductive dehalogenase-homologous genes in deep subseafloor sedimentary metagenomes.</title>
        <authorList>
            <person name="Kawai M."/>
            <person name="Futagami T."/>
            <person name="Toyoda A."/>
            <person name="Takaki Y."/>
            <person name="Nishi S."/>
            <person name="Hori S."/>
            <person name="Arai W."/>
            <person name="Tsubouchi T."/>
            <person name="Morono Y."/>
            <person name="Uchiyama I."/>
            <person name="Ito T."/>
            <person name="Fujiyama A."/>
            <person name="Inagaki F."/>
            <person name="Takami H."/>
        </authorList>
    </citation>
    <scope>NUCLEOTIDE SEQUENCE</scope>
    <source>
        <strain evidence="1">Expedition CK06-06</strain>
    </source>
</reference>
<sequence length="53" mass="6136">MKKSKKDKMWVACCGCGKAVNIPETTIWFQDLKTWISVCPFCGFKHKIQITKE</sequence>
<dbReference type="AlphaFoldDB" id="X1GFX2"/>
<dbReference type="EMBL" id="BARU01013754">
    <property type="protein sequence ID" value="GAH40474.1"/>
    <property type="molecule type" value="Genomic_DNA"/>
</dbReference>